<gene>
    <name evidence="1" type="ORF">DFR57_11526</name>
</gene>
<reference evidence="1 2" key="1">
    <citation type="submission" date="2018-07" db="EMBL/GenBank/DDBJ databases">
        <title>Genomic Encyclopedia of Type Strains, Phase IV (KMG-IV): sequencing the most valuable type-strain genomes for metagenomic binning, comparative biology and taxonomic classification.</title>
        <authorList>
            <person name="Goeker M."/>
        </authorList>
    </citation>
    <scope>NUCLEOTIDE SEQUENCE [LARGE SCALE GENOMIC DNA]</scope>
    <source>
        <strain evidence="1 2">DSM 27696</strain>
    </source>
</reference>
<keyword evidence="2" id="KW-1185">Reference proteome</keyword>
<evidence type="ECO:0008006" key="3">
    <source>
        <dbReference type="Google" id="ProtNLM"/>
    </source>
</evidence>
<proteinExistence type="predicted"/>
<evidence type="ECO:0000313" key="1">
    <source>
        <dbReference type="EMBL" id="RCW63901.1"/>
    </source>
</evidence>
<accession>A0A368X7B9</accession>
<name>A0A368X7B9_9BACI</name>
<dbReference type="PROSITE" id="PS51257">
    <property type="entry name" value="PROKAR_LIPOPROTEIN"/>
    <property type="match status" value="1"/>
</dbReference>
<dbReference type="AlphaFoldDB" id="A0A368X7B9"/>
<evidence type="ECO:0000313" key="2">
    <source>
        <dbReference type="Proteomes" id="UP000252585"/>
    </source>
</evidence>
<sequence>MNRKTAIVFLLFILFLSGCLKEQTFEDFFHQKMTEMHKGEKNYTYSLVHTKLNVISENDAIAVFKEQNEQGEQIFIAYFKKQDKQWKWKDTRGSEWNSPHKWSATNQPPYIYSGPISDNSISEVFVGTEKAKILEVEGDKRFWYAISPIQDNEVFYNHEDGTNEKIEEIKHD</sequence>
<protein>
    <recommendedName>
        <fullName evidence="3">Lipoprotein</fullName>
    </recommendedName>
</protein>
<dbReference type="Proteomes" id="UP000252585">
    <property type="component" value="Unassembled WGS sequence"/>
</dbReference>
<comment type="caution">
    <text evidence="1">The sequence shown here is derived from an EMBL/GenBank/DDBJ whole genome shotgun (WGS) entry which is preliminary data.</text>
</comment>
<dbReference type="RefSeq" id="WP_245937490.1">
    <property type="nucleotide sequence ID" value="NZ_QPJJ01000015.1"/>
</dbReference>
<dbReference type="EMBL" id="QPJJ01000015">
    <property type="protein sequence ID" value="RCW63901.1"/>
    <property type="molecule type" value="Genomic_DNA"/>
</dbReference>
<organism evidence="1 2">
    <name type="scientific">Saliterribacillus persicus</name>
    <dbReference type="NCBI Taxonomy" id="930114"/>
    <lineage>
        <taxon>Bacteria</taxon>
        <taxon>Bacillati</taxon>
        <taxon>Bacillota</taxon>
        <taxon>Bacilli</taxon>
        <taxon>Bacillales</taxon>
        <taxon>Bacillaceae</taxon>
        <taxon>Saliterribacillus</taxon>
    </lineage>
</organism>